<dbReference type="SUPFAM" id="SSF50199">
    <property type="entry name" value="Staphylococcal nuclease"/>
    <property type="match status" value="1"/>
</dbReference>
<comment type="caution">
    <text evidence="15">The sequence shown here is derived from an EMBL/GenBank/DDBJ whole genome shotgun (WGS) entry which is preliminary data.</text>
</comment>
<keyword evidence="8" id="KW-0378">Hydrolase</keyword>
<gene>
    <name evidence="15" type="ORF">IBL26_14975</name>
</gene>
<name>A0ABR7RNG3_9PROT</name>
<organism evidence="15 16">
    <name type="scientific">Teichococcus aerophilus</name>
    <dbReference type="NCBI Taxonomy" id="1224513"/>
    <lineage>
        <taxon>Bacteria</taxon>
        <taxon>Pseudomonadati</taxon>
        <taxon>Pseudomonadota</taxon>
        <taxon>Alphaproteobacteria</taxon>
        <taxon>Acetobacterales</taxon>
        <taxon>Roseomonadaceae</taxon>
        <taxon>Roseomonas</taxon>
    </lineage>
</organism>
<dbReference type="NCBIfam" id="TIGR02074">
    <property type="entry name" value="PBP_1a_fam"/>
    <property type="match status" value="1"/>
</dbReference>
<evidence type="ECO:0000313" key="16">
    <source>
        <dbReference type="Proteomes" id="UP000626026"/>
    </source>
</evidence>
<dbReference type="SUPFAM" id="SSF53955">
    <property type="entry name" value="Lysozyme-like"/>
    <property type="match status" value="1"/>
</dbReference>
<feature type="domain" description="Penicillin-binding protein transpeptidase" evidence="13">
    <location>
        <begin position="330"/>
        <end position="586"/>
    </location>
</feature>
<dbReference type="RefSeq" id="WP_187785302.1">
    <property type="nucleotide sequence ID" value="NZ_JACTVA010000027.1"/>
</dbReference>
<sequence length="716" mass="75432">MAKQDGSTPPRRFRLLTIPRVLAVLGGGFAAVVLFLGWCLLQVPVGGGLEPTATPATLILENRDGTGFATRGVLRGQPVTADALPHPLSEAIIAIEDRRFYSHPGVDARGIVRALARAVTRGQVREGASTITQQLARLTFLSQEKTLTRKVQEAMLAIWMERSLSKEEILARYMNAAYFGAGAVGADAAARRYFGKPAGELTLPEAAMIAGLLRAPSALSPIRNLEGAQARANVVLSVMQETGAATPEQVAAARAAPVALQAPPEPMVGRGYFSDWADAEARRLVGPLPLDLSVRTTLDPSLQDLAERVVANVIGKEGERHHATQAALLALAPDGAVLAAVGGVDYASSQFNRVTQARRQPGSLFKLFVYAAAMDAGWRPDQTIQDAPLTIGNWSPGNANGRFAGTVTLREAFARSINTAAVRVQEAVGRDKVAAMARRLGVTADLPLNPSMALGTTETTLAEMVGAFGSVGYGHQVRPYLVQEVRARDRALYTRPERAPAASVSPAVQQAMLDLMQAAVRDGTARAARLDRPVAGKTGTTQDSRDAWFIGMTADAVVGVWVGNDDNSPMNNVGGGGLPARIWQAFMQEADRVRTAAAPSGAPNAAPAPAASQTLRGVPRVVDTATLLVDGREVRLAGIVGVGGEFVGPMAEWIGNREAVCEANDAATWRCKVGGRDLSELVLTNGGGRATTDAAPDLRQAESSARTERLGIWAGG</sequence>
<evidence type="ECO:0000256" key="10">
    <source>
        <dbReference type="ARBA" id="ARBA00044770"/>
    </source>
</evidence>
<evidence type="ECO:0000256" key="1">
    <source>
        <dbReference type="ARBA" id="ARBA00004752"/>
    </source>
</evidence>
<comment type="pathway">
    <text evidence="1">Cell wall biogenesis; peptidoglycan biosynthesis.</text>
</comment>
<keyword evidence="5" id="KW-0645">Protease</keyword>
<evidence type="ECO:0000256" key="6">
    <source>
        <dbReference type="ARBA" id="ARBA00022676"/>
    </source>
</evidence>
<dbReference type="InterPro" id="IPR050396">
    <property type="entry name" value="Glycosyltr_51/Transpeptidase"/>
</dbReference>
<evidence type="ECO:0000256" key="5">
    <source>
        <dbReference type="ARBA" id="ARBA00022670"/>
    </source>
</evidence>
<dbReference type="InterPro" id="IPR012338">
    <property type="entry name" value="Beta-lactam/transpept-like"/>
</dbReference>
<keyword evidence="12" id="KW-0812">Transmembrane</keyword>
<keyword evidence="16" id="KW-1185">Reference proteome</keyword>
<keyword evidence="12" id="KW-1133">Transmembrane helix</keyword>
<dbReference type="InterPro" id="IPR035437">
    <property type="entry name" value="SNase_OB-fold_sf"/>
</dbReference>
<evidence type="ECO:0000256" key="12">
    <source>
        <dbReference type="SAM" id="Phobius"/>
    </source>
</evidence>
<dbReference type="PANTHER" id="PTHR32282">
    <property type="entry name" value="BINDING PROTEIN TRANSPEPTIDASE, PUTATIVE-RELATED"/>
    <property type="match status" value="1"/>
</dbReference>
<evidence type="ECO:0000256" key="2">
    <source>
        <dbReference type="ARBA" id="ARBA00007090"/>
    </source>
</evidence>
<dbReference type="InterPro" id="IPR001460">
    <property type="entry name" value="PCN-bd_Tpept"/>
</dbReference>
<keyword evidence="12" id="KW-0472">Membrane</keyword>
<evidence type="ECO:0000256" key="9">
    <source>
        <dbReference type="ARBA" id="ARBA00023268"/>
    </source>
</evidence>
<dbReference type="Pfam" id="PF00912">
    <property type="entry name" value="Transgly"/>
    <property type="match status" value="1"/>
</dbReference>
<accession>A0ABR7RNG3</accession>
<evidence type="ECO:0000256" key="4">
    <source>
        <dbReference type="ARBA" id="ARBA00022645"/>
    </source>
</evidence>
<evidence type="ECO:0000256" key="3">
    <source>
        <dbReference type="ARBA" id="ARBA00007739"/>
    </source>
</evidence>
<keyword evidence="6" id="KW-0328">Glycosyltransferase</keyword>
<keyword evidence="7" id="KW-0808">Transferase</keyword>
<dbReference type="EMBL" id="JACTVA010000027">
    <property type="protein sequence ID" value="MBC9208145.1"/>
    <property type="molecule type" value="Genomic_DNA"/>
</dbReference>
<dbReference type="Pfam" id="PF00905">
    <property type="entry name" value="Transpeptidase"/>
    <property type="match status" value="1"/>
</dbReference>
<comment type="catalytic activity">
    <reaction evidence="11">
        <text>[GlcNAc-(1-&gt;4)-Mur2Ac(oyl-L-Ala-gamma-D-Glu-L-Lys-D-Ala-D-Ala)](n)-di-trans,octa-cis-undecaprenyl diphosphate + beta-D-GlcNAc-(1-&gt;4)-Mur2Ac(oyl-L-Ala-gamma-D-Glu-L-Lys-D-Ala-D-Ala)-di-trans,octa-cis-undecaprenyl diphosphate = [GlcNAc-(1-&gt;4)-Mur2Ac(oyl-L-Ala-gamma-D-Glu-L-Lys-D-Ala-D-Ala)](n+1)-di-trans,octa-cis-undecaprenyl diphosphate + di-trans,octa-cis-undecaprenyl diphosphate + H(+)</text>
        <dbReference type="Rhea" id="RHEA:23708"/>
        <dbReference type="Rhea" id="RHEA-COMP:9602"/>
        <dbReference type="Rhea" id="RHEA-COMP:9603"/>
        <dbReference type="ChEBI" id="CHEBI:15378"/>
        <dbReference type="ChEBI" id="CHEBI:58405"/>
        <dbReference type="ChEBI" id="CHEBI:60033"/>
        <dbReference type="ChEBI" id="CHEBI:78435"/>
        <dbReference type="EC" id="2.4.99.28"/>
    </reaction>
</comment>
<evidence type="ECO:0000259" key="13">
    <source>
        <dbReference type="Pfam" id="PF00905"/>
    </source>
</evidence>
<dbReference type="Gene3D" id="1.10.3810.10">
    <property type="entry name" value="Biosynthetic peptidoglycan transglycosylase-like"/>
    <property type="match status" value="1"/>
</dbReference>
<dbReference type="InterPro" id="IPR036950">
    <property type="entry name" value="PBP_transglycosylase"/>
</dbReference>
<reference evidence="15 16" key="1">
    <citation type="journal article" date="2013" name="Int. J. Syst. Evol. Microbiol.">
        <title>Roseomonas aerophila sp. nov., isolated from air.</title>
        <authorList>
            <person name="Kim S.J."/>
            <person name="Weon H.Y."/>
            <person name="Ahn J.H."/>
            <person name="Hong S.B."/>
            <person name="Seok S.J."/>
            <person name="Whang K.S."/>
            <person name="Kwon S.W."/>
        </authorList>
    </citation>
    <scope>NUCLEOTIDE SEQUENCE [LARGE SCALE GENOMIC DNA]</scope>
    <source>
        <strain evidence="15 16">NBRC 108923</strain>
    </source>
</reference>
<proteinExistence type="inferred from homology"/>
<dbReference type="Proteomes" id="UP000626026">
    <property type="component" value="Unassembled WGS sequence"/>
</dbReference>
<evidence type="ECO:0000256" key="7">
    <source>
        <dbReference type="ARBA" id="ARBA00022679"/>
    </source>
</evidence>
<feature type="domain" description="Glycosyl transferase family 51" evidence="14">
    <location>
        <begin position="75"/>
        <end position="240"/>
    </location>
</feature>
<protein>
    <recommendedName>
        <fullName evidence="10">peptidoglycan glycosyltransferase</fullName>
        <ecNumber evidence="10">2.4.99.28</ecNumber>
    </recommendedName>
</protein>
<dbReference type="PANTHER" id="PTHR32282:SF33">
    <property type="entry name" value="PEPTIDOGLYCAN GLYCOSYLTRANSFERASE"/>
    <property type="match status" value="1"/>
</dbReference>
<evidence type="ECO:0000256" key="8">
    <source>
        <dbReference type="ARBA" id="ARBA00022801"/>
    </source>
</evidence>
<feature type="transmembrane region" description="Helical" evidence="12">
    <location>
        <begin position="21"/>
        <end position="43"/>
    </location>
</feature>
<dbReference type="InterPro" id="IPR023346">
    <property type="entry name" value="Lysozyme-like_dom_sf"/>
</dbReference>
<keyword evidence="4" id="KW-0121">Carboxypeptidase</keyword>
<dbReference type="EC" id="2.4.99.28" evidence="10"/>
<keyword evidence="9" id="KW-0511">Multifunctional enzyme</keyword>
<evidence type="ECO:0000313" key="15">
    <source>
        <dbReference type="EMBL" id="MBC9208145.1"/>
    </source>
</evidence>
<evidence type="ECO:0000259" key="14">
    <source>
        <dbReference type="Pfam" id="PF00912"/>
    </source>
</evidence>
<dbReference type="InterPro" id="IPR001264">
    <property type="entry name" value="Glyco_trans_51"/>
</dbReference>
<comment type="similarity">
    <text evidence="2">In the C-terminal section; belongs to the transpeptidase family.</text>
</comment>
<evidence type="ECO:0000256" key="11">
    <source>
        <dbReference type="ARBA" id="ARBA00049902"/>
    </source>
</evidence>
<dbReference type="SUPFAM" id="SSF56601">
    <property type="entry name" value="beta-lactamase/transpeptidase-like"/>
    <property type="match status" value="1"/>
</dbReference>
<comment type="similarity">
    <text evidence="3">In the N-terminal section; belongs to the glycosyltransferase 51 family.</text>
</comment>
<dbReference type="Gene3D" id="3.40.710.10">
    <property type="entry name" value="DD-peptidase/beta-lactamase superfamily"/>
    <property type="match status" value="1"/>
</dbReference>